<keyword evidence="1" id="KW-1185">Reference proteome</keyword>
<organism evidence="1 2">
    <name type="scientific">Meloidogyne hapla</name>
    <name type="common">Root-knot nematode worm</name>
    <dbReference type="NCBI Taxonomy" id="6305"/>
    <lineage>
        <taxon>Eukaryota</taxon>
        <taxon>Metazoa</taxon>
        <taxon>Ecdysozoa</taxon>
        <taxon>Nematoda</taxon>
        <taxon>Chromadorea</taxon>
        <taxon>Rhabditida</taxon>
        <taxon>Tylenchina</taxon>
        <taxon>Tylenchomorpha</taxon>
        <taxon>Tylenchoidea</taxon>
        <taxon>Meloidogynidae</taxon>
        <taxon>Meloidogyninae</taxon>
        <taxon>Meloidogyne</taxon>
    </lineage>
</organism>
<sequence>MFLFKDKQNSIADSYQFQQNLIRGAKARRQSDGVTIVGGGPMICQCCCCVASLKQNSISKKYELRSIFKKFSASFSLLQNGVIPLEIKTGFPLINQQSIPQSSTNPELQAVIEAHQQLRQQQLVQRQVVGIIDETNNSGLLMFANAAIHGNIQTAGYGLQHSLNHTFCHEPLPAFDSQLSQVNHFGI</sequence>
<name>A0A1I8C1D7_MELHA</name>
<protein>
    <submittedName>
        <fullName evidence="2">Uncharacterized protein</fullName>
    </submittedName>
</protein>
<evidence type="ECO:0000313" key="2">
    <source>
        <dbReference type="WBParaSite" id="MhA1_Contig960.frz3.gene2"/>
    </source>
</evidence>
<accession>A0A1I8C1D7</accession>
<dbReference type="WBParaSite" id="MhA1_Contig960.frz3.gene2">
    <property type="protein sequence ID" value="MhA1_Contig960.frz3.gene2"/>
    <property type="gene ID" value="MhA1_Contig960.frz3.gene2"/>
</dbReference>
<dbReference type="AlphaFoldDB" id="A0A1I8C1D7"/>
<reference evidence="2" key="1">
    <citation type="submission" date="2016-11" db="UniProtKB">
        <authorList>
            <consortium name="WormBaseParasite"/>
        </authorList>
    </citation>
    <scope>IDENTIFICATION</scope>
</reference>
<proteinExistence type="predicted"/>
<evidence type="ECO:0000313" key="1">
    <source>
        <dbReference type="Proteomes" id="UP000095281"/>
    </source>
</evidence>
<dbReference type="Proteomes" id="UP000095281">
    <property type="component" value="Unplaced"/>
</dbReference>